<dbReference type="InterPro" id="IPR036890">
    <property type="entry name" value="HATPase_C_sf"/>
</dbReference>
<dbReference type="Pfam" id="PF02518">
    <property type="entry name" value="HATPase_c"/>
    <property type="match status" value="1"/>
</dbReference>
<keyword evidence="6 11" id="KW-0418">Kinase</keyword>
<dbReference type="PANTHER" id="PTHR43065:SF10">
    <property type="entry name" value="PEROXIDE STRESS-ACTIVATED HISTIDINE KINASE MAK3"/>
    <property type="match status" value="1"/>
</dbReference>
<feature type="transmembrane region" description="Helical" evidence="9">
    <location>
        <begin position="7"/>
        <end position="27"/>
    </location>
</feature>
<dbReference type="Gene3D" id="3.30.565.10">
    <property type="entry name" value="Histidine kinase-like ATPase, C-terminal domain"/>
    <property type="match status" value="1"/>
</dbReference>
<evidence type="ECO:0000313" key="11">
    <source>
        <dbReference type="EMBL" id="XAU14703.1"/>
    </source>
</evidence>
<dbReference type="Proteomes" id="UP001447842">
    <property type="component" value="Chromosome"/>
</dbReference>
<keyword evidence="5" id="KW-0547">Nucleotide-binding</keyword>
<evidence type="ECO:0000256" key="5">
    <source>
        <dbReference type="ARBA" id="ARBA00022741"/>
    </source>
</evidence>
<dbReference type="EMBL" id="CP147920">
    <property type="protein sequence ID" value="XAU14703.1"/>
    <property type="molecule type" value="Genomic_DNA"/>
</dbReference>
<dbReference type="InterPro" id="IPR005467">
    <property type="entry name" value="His_kinase_dom"/>
</dbReference>
<sequence length="328" mass="36934">MKRDGVLPWLIATIPVLFAFIAESILYTLYDGDPQQDTLIVGTAFVTLTVLLSILFSGYWGYTLLLRYREQVRLRDNALQEFNATVDARVEDAVEGQRRSDRLGMQRSLTNAMDETVGLVASRWREPLQRLATLPEKGGDRSEQAEAAALIATSMLESLGEWQEFFRPDTVREAVDLSEAVQSALSLLALELAETDIRVETRLECSMTLSLYRNEIIRVLISLLHNAKEALVERRIALPRIEIECYETGQFVVIRLCDNAGGVAADIADRIFEPYFSTKGDNRAAGLGLYMARNIVEEHCNGELSFDNIEQGACFYLKIGKHQTEEEE</sequence>
<name>A0ABZ3H851_9BACT</name>
<evidence type="ECO:0000256" key="9">
    <source>
        <dbReference type="SAM" id="Phobius"/>
    </source>
</evidence>
<dbReference type="RefSeq" id="WP_345972366.1">
    <property type="nucleotide sequence ID" value="NZ_CP147920.1"/>
</dbReference>
<evidence type="ECO:0000256" key="1">
    <source>
        <dbReference type="ARBA" id="ARBA00000085"/>
    </source>
</evidence>
<dbReference type="PANTHER" id="PTHR43065">
    <property type="entry name" value="SENSOR HISTIDINE KINASE"/>
    <property type="match status" value="1"/>
</dbReference>
<evidence type="ECO:0000256" key="3">
    <source>
        <dbReference type="ARBA" id="ARBA00022553"/>
    </source>
</evidence>
<keyword evidence="4" id="KW-0808">Transferase</keyword>
<feature type="domain" description="Histidine kinase" evidence="10">
    <location>
        <begin position="119"/>
        <end position="323"/>
    </location>
</feature>
<keyword evidence="9" id="KW-0812">Transmembrane</keyword>
<dbReference type="InterPro" id="IPR003594">
    <property type="entry name" value="HATPase_dom"/>
</dbReference>
<evidence type="ECO:0000259" key="10">
    <source>
        <dbReference type="PROSITE" id="PS50109"/>
    </source>
</evidence>
<dbReference type="SUPFAM" id="SSF55874">
    <property type="entry name" value="ATPase domain of HSP90 chaperone/DNA topoisomerase II/histidine kinase"/>
    <property type="match status" value="1"/>
</dbReference>
<dbReference type="PRINTS" id="PR00344">
    <property type="entry name" value="BCTRLSENSOR"/>
</dbReference>
<keyword evidence="7" id="KW-0067">ATP-binding</keyword>
<keyword evidence="9" id="KW-0472">Membrane</keyword>
<dbReference type="InterPro" id="IPR004358">
    <property type="entry name" value="Sig_transdc_His_kin-like_C"/>
</dbReference>
<evidence type="ECO:0000256" key="2">
    <source>
        <dbReference type="ARBA" id="ARBA00012438"/>
    </source>
</evidence>
<evidence type="ECO:0000313" key="12">
    <source>
        <dbReference type="Proteomes" id="UP001447842"/>
    </source>
</evidence>
<accession>A0ABZ3H851</accession>
<dbReference type="GO" id="GO:0016301">
    <property type="term" value="F:kinase activity"/>
    <property type="evidence" value="ECO:0007669"/>
    <property type="project" value="UniProtKB-KW"/>
</dbReference>
<feature type="transmembrane region" description="Helical" evidence="9">
    <location>
        <begin position="39"/>
        <end position="65"/>
    </location>
</feature>
<comment type="catalytic activity">
    <reaction evidence="1">
        <text>ATP + protein L-histidine = ADP + protein N-phospho-L-histidine.</text>
        <dbReference type="EC" id="2.7.13.3"/>
    </reaction>
</comment>
<evidence type="ECO:0000256" key="7">
    <source>
        <dbReference type="ARBA" id="ARBA00022840"/>
    </source>
</evidence>
<evidence type="ECO:0000256" key="4">
    <source>
        <dbReference type="ARBA" id="ARBA00022679"/>
    </source>
</evidence>
<evidence type="ECO:0000256" key="6">
    <source>
        <dbReference type="ARBA" id="ARBA00022777"/>
    </source>
</evidence>
<dbReference type="PROSITE" id="PS50109">
    <property type="entry name" value="HIS_KIN"/>
    <property type="match status" value="1"/>
</dbReference>
<protein>
    <recommendedName>
        <fullName evidence="2">histidine kinase</fullName>
        <ecNumber evidence="2">2.7.13.3</ecNumber>
    </recommendedName>
</protein>
<keyword evidence="9" id="KW-1133">Transmembrane helix</keyword>
<keyword evidence="8" id="KW-0902">Two-component regulatory system</keyword>
<reference evidence="11 12" key="1">
    <citation type="submission" date="2024-03" db="EMBL/GenBank/DDBJ databases">
        <title>Sulfurimonas sp. HSL3-1.</title>
        <authorList>
            <person name="Wang S."/>
        </authorList>
    </citation>
    <scope>NUCLEOTIDE SEQUENCE [LARGE SCALE GENOMIC DNA]</scope>
    <source>
        <strain evidence="11 12">HSL3-1</strain>
    </source>
</reference>
<dbReference type="SMART" id="SM00387">
    <property type="entry name" value="HATPase_c"/>
    <property type="match status" value="1"/>
</dbReference>
<evidence type="ECO:0000256" key="8">
    <source>
        <dbReference type="ARBA" id="ARBA00023012"/>
    </source>
</evidence>
<organism evidence="11 12">
    <name type="scientific">Sulfurimonas diazotrophicus</name>
    <dbReference type="NCBI Taxonomy" id="3131939"/>
    <lineage>
        <taxon>Bacteria</taxon>
        <taxon>Pseudomonadati</taxon>
        <taxon>Campylobacterota</taxon>
        <taxon>Epsilonproteobacteria</taxon>
        <taxon>Campylobacterales</taxon>
        <taxon>Sulfurimonadaceae</taxon>
        <taxon>Sulfurimonas</taxon>
    </lineage>
</organism>
<keyword evidence="3" id="KW-0597">Phosphoprotein</keyword>
<dbReference type="EC" id="2.7.13.3" evidence="2"/>
<gene>
    <name evidence="11" type="ORF">WCY31_10680</name>
</gene>
<keyword evidence="12" id="KW-1185">Reference proteome</keyword>
<proteinExistence type="predicted"/>